<comment type="subcellular location">
    <subcellularLocation>
        <location evidence="1">Endoplasmic reticulum membrane</location>
        <topology evidence="1">Single-pass membrane protein</topology>
    </subcellularLocation>
</comment>
<comment type="function">
    <text evidence="5">Probable disulfide isomerase, which participates in the folding of proteins containing disulfide bonds. May act as a dithiol oxidase. Acts as a regulator of endoplasmic reticulum-mitochondria contact sites via its ability to regulate redox signals.</text>
</comment>
<protein>
    <recommendedName>
        <fullName evidence="9">Thioredoxin domain-containing protein</fullName>
    </recommendedName>
</protein>
<dbReference type="PANTHER" id="PTHR46426">
    <property type="entry name" value="PROTEIN DISULFIDE-ISOMERASE TMX3"/>
    <property type="match status" value="1"/>
</dbReference>
<evidence type="ECO:0000313" key="10">
    <source>
        <dbReference type="EMBL" id="KAG2210370.1"/>
    </source>
</evidence>
<dbReference type="PANTHER" id="PTHR46426:SF1">
    <property type="entry name" value="PROTEIN DISULFIDE-ISOMERASE TMX3"/>
    <property type="match status" value="1"/>
</dbReference>
<evidence type="ECO:0000256" key="3">
    <source>
        <dbReference type="ARBA" id="ARBA00022989"/>
    </source>
</evidence>
<dbReference type="CDD" id="cd02961">
    <property type="entry name" value="PDI_a_family"/>
    <property type="match status" value="2"/>
</dbReference>
<dbReference type="PRINTS" id="PR00421">
    <property type="entry name" value="THIOREDOXIN"/>
</dbReference>
<dbReference type="InterPro" id="IPR013766">
    <property type="entry name" value="Thioredoxin_domain"/>
</dbReference>
<dbReference type="Proteomes" id="UP000650833">
    <property type="component" value="Unassembled WGS sequence"/>
</dbReference>
<dbReference type="InterPro" id="IPR052250">
    <property type="entry name" value="PDI_TMX3"/>
</dbReference>
<evidence type="ECO:0000256" key="7">
    <source>
        <dbReference type="SAM" id="Phobius"/>
    </source>
</evidence>
<dbReference type="InterPro" id="IPR017937">
    <property type="entry name" value="Thioredoxin_CS"/>
</dbReference>
<dbReference type="AlphaFoldDB" id="A0A8H7RH14"/>
<dbReference type="OrthoDB" id="427280at2759"/>
<feature type="domain" description="Thioredoxin" evidence="9">
    <location>
        <begin position="193"/>
        <end position="307"/>
    </location>
</feature>
<reference evidence="10" key="1">
    <citation type="submission" date="2020-12" db="EMBL/GenBank/DDBJ databases">
        <title>Metabolic potential, ecology and presence of endohyphal bacteria is reflected in genomic diversity of Mucoromycotina.</title>
        <authorList>
            <person name="Muszewska A."/>
            <person name="Okrasinska A."/>
            <person name="Steczkiewicz K."/>
            <person name="Drgas O."/>
            <person name="Orlowska M."/>
            <person name="Perlinska-Lenart U."/>
            <person name="Aleksandrzak-Piekarczyk T."/>
            <person name="Szatraj K."/>
            <person name="Zielenkiewicz U."/>
            <person name="Pilsyk S."/>
            <person name="Malc E."/>
            <person name="Mieczkowski P."/>
            <person name="Kruszewska J.S."/>
            <person name="Biernat P."/>
            <person name="Pawlowska J."/>
        </authorList>
    </citation>
    <scope>NUCLEOTIDE SEQUENCE</scope>
    <source>
        <strain evidence="10">CBS 226.32</strain>
    </source>
</reference>
<dbReference type="Pfam" id="PF00085">
    <property type="entry name" value="Thioredoxin"/>
    <property type="match status" value="2"/>
</dbReference>
<evidence type="ECO:0000256" key="5">
    <source>
        <dbReference type="ARBA" id="ARBA00045246"/>
    </source>
</evidence>
<evidence type="ECO:0000313" key="11">
    <source>
        <dbReference type="Proteomes" id="UP000650833"/>
    </source>
</evidence>
<proteinExistence type="predicted"/>
<evidence type="ECO:0000256" key="2">
    <source>
        <dbReference type="ARBA" id="ARBA00022692"/>
    </source>
</evidence>
<comment type="caution">
    <text evidence="10">The sequence shown here is derived from an EMBL/GenBank/DDBJ whole genome shotgun (WGS) entry which is preliminary data.</text>
</comment>
<organism evidence="10 11">
    <name type="scientific">Mucor plumbeus</name>
    <dbReference type="NCBI Taxonomy" id="97098"/>
    <lineage>
        <taxon>Eukaryota</taxon>
        <taxon>Fungi</taxon>
        <taxon>Fungi incertae sedis</taxon>
        <taxon>Mucoromycota</taxon>
        <taxon>Mucoromycotina</taxon>
        <taxon>Mucoromycetes</taxon>
        <taxon>Mucorales</taxon>
        <taxon>Mucorineae</taxon>
        <taxon>Mucoraceae</taxon>
        <taxon>Mucor</taxon>
    </lineage>
</organism>
<dbReference type="PROSITE" id="PS51352">
    <property type="entry name" value="THIOREDOXIN_2"/>
    <property type="match status" value="2"/>
</dbReference>
<evidence type="ECO:0000256" key="1">
    <source>
        <dbReference type="ARBA" id="ARBA00004389"/>
    </source>
</evidence>
<name>A0A8H7RH14_9FUNG</name>
<keyword evidence="8" id="KW-0732">Signal</keyword>
<dbReference type="PROSITE" id="PS00194">
    <property type="entry name" value="THIOREDOXIN_1"/>
    <property type="match status" value="1"/>
</dbReference>
<gene>
    <name evidence="10" type="ORF">INT46_000951</name>
</gene>
<evidence type="ECO:0000256" key="4">
    <source>
        <dbReference type="ARBA" id="ARBA00023136"/>
    </source>
</evidence>
<feature type="chain" id="PRO_5034825442" description="Thioredoxin domain-containing protein" evidence="8">
    <location>
        <begin position="22"/>
        <end position="609"/>
    </location>
</feature>
<feature type="transmembrane region" description="Helical" evidence="7">
    <location>
        <begin position="559"/>
        <end position="580"/>
    </location>
</feature>
<keyword evidence="4 7" id="KW-0472">Membrane</keyword>
<keyword evidence="11" id="KW-1185">Reference proteome</keyword>
<evidence type="ECO:0000256" key="6">
    <source>
        <dbReference type="SAM" id="MobiDB-lite"/>
    </source>
</evidence>
<feature type="signal peptide" evidence="8">
    <location>
        <begin position="1"/>
        <end position="21"/>
    </location>
</feature>
<accession>A0A8H7RH14</accession>
<feature type="compositionally biased region" description="Acidic residues" evidence="6">
    <location>
        <begin position="140"/>
        <end position="176"/>
    </location>
</feature>
<keyword evidence="3 7" id="KW-1133">Transmembrane helix</keyword>
<dbReference type="InterPro" id="IPR036249">
    <property type="entry name" value="Thioredoxin-like_sf"/>
</dbReference>
<evidence type="ECO:0000256" key="8">
    <source>
        <dbReference type="SAM" id="SignalP"/>
    </source>
</evidence>
<sequence length="609" mass="69119">MKLFSIASTILIGYLVNIVNAKSVELNADNVNDIISSGTWLIEHFSPYCIHCRNFAPDWKRLSEDLDNLAEESNFHFGTIDCSTQGDLCEEHDIMGYPTVQLWENGEKIEQYKGANKYDPLTEYIKQRIASTSDAKLEQEVVDEEDEEIVPPQIEEAEEEDEEEEEEEEEEQEKDEQDDKYVEQDGEDEKNIDSGVLPNPGGISVNLDGEQMKEIALNNVPWFVKFYAPWCPHCKNLAPTWSEMASELRGQVNVGEVNCDALPAVCEAYEIRGFPTLKIFGQDGEPVQYTSDRSLVSLVKFANAHSGPSVKELDINELDQYLSVKDVALIYLHKTKENEIPELVQKIAGQFTSTIPFYATQDEQSFKRFNLAPSDLPAILIAKDDAYRIYPSHDFENNKANREALINWIEKEQYPLISKLGPSNQQSILQGNAPVVINIVNAKDTVSQSKFRNIANVWSKSLKSDQIKIIFAEMDRAMWKDYVRNKFNVQHDETAKIVILDAPNYTYFAKDVNNEPLSIDKPEGLYIGLKNLQKLKGESTLLAHQKIGVSISRSVDWIFAHWIVSFLGFGILGSFVYRYLTFHNPKRISGGSGGVLPSFRPVDTYTHKD</sequence>
<dbReference type="SUPFAM" id="SSF52833">
    <property type="entry name" value="Thioredoxin-like"/>
    <property type="match status" value="3"/>
</dbReference>
<dbReference type="Gene3D" id="3.40.30.10">
    <property type="entry name" value="Glutaredoxin"/>
    <property type="match status" value="4"/>
</dbReference>
<keyword evidence="2 7" id="KW-0812">Transmembrane</keyword>
<feature type="region of interest" description="Disordered" evidence="6">
    <location>
        <begin position="133"/>
        <end position="199"/>
    </location>
</feature>
<dbReference type="CDD" id="cd02981">
    <property type="entry name" value="PDI_b_family"/>
    <property type="match status" value="1"/>
</dbReference>
<feature type="domain" description="Thioredoxin" evidence="9">
    <location>
        <begin position="10"/>
        <end position="130"/>
    </location>
</feature>
<dbReference type="Pfam" id="PF13848">
    <property type="entry name" value="Thioredoxin_6"/>
    <property type="match status" value="1"/>
</dbReference>
<dbReference type="EMBL" id="JAEPRC010000082">
    <property type="protein sequence ID" value="KAG2210370.1"/>
    <property type="molecule type" value="Genomic_DNA"/>
</dbReference>
<dbReference type="GO" id="GO:0005789">
    <property type="term" value="C:endoplasmic reticulum membrane"/>
    <property type="evidence" value="ECO:0007669"/>
    <property type="project" value="UniProtKB-SubCell"/>
</dbReference>
<evidence type="ECO:0000259" key="9">
    <source>
        <dbReference type="PROSITE" id="PS51352"/>
    </source>
</evidence>